<proteinExistence type="predicted"/>
<evidence type="ECO:0000313" key="2">
    <source>
        <dbReference type="EMBL" id="SVA42911.1"/>
    </source>
</evidence>
<dbReference type="SUPFAM" id="SSF52540">
    <property type="entry name" value="P-loop containing nucleoside triphosphate hydrolases"/>
    <property type="match status" value="1"/>
</dbReference>
<dbReference type="GO" id="GO:0042802">
    <property type="term" value="F:identical protein binding"/>
    <property type="evidence" value="ECO:0007669"/>
    <property type="project" value="TreeGrafter"/>
</dbReference>
<dbReference type="Pfam" id="PF06418">
    <property type="entry name" value="CTP_synth_N"/>
    <property type="match status" value="1"/>
</dbReference>
<protein>
    <recommendedName>
        <fullName evidence="1">CTP synthase N-terminal domain-containing protein</fullName>
    </recommendedName>
</protein>
<sequence>MAKQDKKMTSFVFVTGGVVSSLGKGITSACLGAILESRGLSISMIKLDPYINVDPGTMSPYQHGEVFVTADGTEADLDLGHYERFVRTSTGRNSNFTTGRIYQAVIAKERRGDYLGATVQVIPHITDEIMESVRNGAGKADICLVEIGGTVGD</sequence>
<reference evidence="2" key="1">
    <citation type="submission" date="2018-05" db="EMBL/GenBank/DDBJ databases">
        <authorList>
            <person name="Lanie J.A."/>
            <person name="Ng W.-L."/>
            <person name="Kazmierczak K.M."/>
            <person name="Andrzejewski T.M."/>
            <person name="Davidsen T.M."/>
            <person name="Wayne K.J."/>
            <person name="Tettelin H."/>
            <person name="Glass J.I."/>
            <person name="Rusch D."/>
            <person name="Podicherti R."/>
            <person name="Tsui H.-C.T."/>
            <person name="Winkler M.E."/>
        </authorList>
    </citation>
    <scope>NUCLEOTIDE SEQUENCE</scope>
</reference>
<dbReference type="GO" id="GO:0005829">
    <property type="term" value="C:cytosol"/>
    <property type="evidence" value="ECO:0007669"/>
    <property type="project" value="TreeGrafter"/>
</dbReference>
<accession>A0A381VS63</accession>
<feature type="non-terminal residue" evidence="2">
    <location>
        <position position="153"/>
    </location>
</feature>
<dbReference type="InterPro" id="IPR027417">
    <property type="entry name" value="P-loop_NTPase"/>
</dbReference>
<dbReference type="GO" id="GO:0019856">
    <property type="term" value="P:pyrimidine nucleobase biosynthetic process"/>
    <property type="evidence" value="ECO:0007669"/>
    <property type="project" value="TreeGrafter"/>
</dbReference>
<dbReference type="InterPro" id="IPR004468">
    <property type="entry name" value="CTP_synthase"/>
</dbReference>
<dbReference type="GO" id="GO:0003883">
    <property type="term" value="F:CTP synthase activity"/>
    <property type="evidence" value="ECO:0007669"/>
    <property type="project" value="InterPro"/>
</dbReference>
<dbReference type="EMBL" id="UINC01009572">
    <property type="protein sequence ID" value="SVA42911.1"/>
    <property type="molecule type" value="Genomic_DNA"/>
</dbReference>
<dbReference type="PANTHER" id="PTHR11550">
    <property type="entry name" value="CTP SYNTHASE"/>
    <property type="match status" value="1"/>
</dbReference>
<gene>
    <name evidence="2" type="ORF">METZ01_LOCUS95765</name>
</gene>
<evidence type="ECO:0000259" key="1">
    <source>
        <dbReference type="Pfam" id="PF06418"/>
    </source>
</evidence>
<dbReference type="Gene3D" id="3.40.50.300">
    <property type="entry name" value="P-loop containing nucleotide triphosphate hydrolases"/>
    <property type="match status" value="1"/>
</dbReference>
<dbReference type="GO" id="GO:0006241">
    <property type="term" value="P:CTP biosynthetic process"/>
    <property type="evidence" value="ECO:0007669"/>
    <property type="project" value="TreeGrafter"/>
</dbReference>
<dbReference type="PANTHER" id="PTHR11550:SF0">
    <property type="entry name" value="CTP SYNTHASE-RELATED"/>
    <property type="match status" value="1"/>
</dbReference>
<name>A0A381VS63_9ZZZZ</name>
<dbReference type="AlphaFoldDB" id="A0A381VS63"/>
<feature type="domain" description="CTP synthase N-terminal" evidence="1">
    <location>
        <begin position="11"/>
        <end position="153"/>
    </location>
</feature>
<dbReference type="InterPro" id="IPR017456">
    <property type="entry name" value="CTP_synthase_N"/>
</dbReference>
<organism evidence="2">
    <name type="scientific">marine metagenome</name>
    <dbReference type="NCBI Taxonomy" id="408172"/>
    <lineage>
        <taxon>unclassified sequences</taxon>
        <taxon>metagenomes</taxon>
        <taxon>ecological metagenomes</taxon>
    </lineage>
</organism>